<accession>A0ACB8RIT8</accession>
<gene>
    <name evidence="1" type="ORF">FA95DRAFT_331717</name>
</gene>
<dbReference type="Proteomes" id="UP000814033">
    <property type="component" value="Unassembled WGS sequence"/>
</dbReference>
<organism evidence="1 2">
    <name type="scientific">Auriscalpium vulgare</name>
    <dbReference type="NCBI Taxonomy" id="40419"/>
    <lineage>
        <taxon>Eukaryota</taxon>
        <taxon>Fungi</taxon>
        <taxon>Dikarya</taxon>
        <taxon>Basidiomycota</taxon>
        <taxon>Agaricomycotina</taxon>
        <taxon>Agaricomycetes</taxon>
        <taxon>Russulales</taxon>
        <taxon>Auriscalpiaceae</taxon>
        <taxon>Auriscalpium</taxon>
    </lineage>
</organism>
<reference evidence="1" key="2">
    <citation type="journal article" date="2022" name="New Phytol.">
        <title>Evolutionary transition to the ectomycorrhizal habit in the genomes of a hyperdiverse lineage of mushroom-forming fungi.</title>
        <authorList>
            <person name="Looney B."/>
            <person name="Miyauchi S."/>
            <person name="Morin E."/>
            <person name="Drula E."/>
            <person name="Courty P.E."/>
            <person name="Kohler A."/>
            <person name="Kuo A."/>
            <person name="LaButti K."/>
            <person name="Pangilinan J."/>
            <person name="Lipzen A."/>
            <person name="Riley R."/>
            <person name="Andreopoulos W."/>
            <person name="He G."/>
            <person name="Johnson J."/>
            <person name="Nolan M."/>
            <person name="Tritt A."/>
            <person name="Barry K.W."/>
            <person name="Grigoriev I.V."/>
            <person name="Nagy L.G."/>
            <person name="Hibbett D."/>
            <person name="Henrissat B."/>
            <person name="Matheny P.B."/>
            <person name="Labbe J."/>
            <person name="Martin F.M."/>
        </authorList>
    </citation>
    <scope>NUCLEOTIDE SEQUENCE</scope>
    <source>
        <strain evidence="1">FP105234-sp</strain>
    </source>
</reference>
<evidence type="ECO:0000313" key="1">
    <source>
        <dbReference type="EMBL" id="KAI0043955.1"/>
    </source>
</evidence>
<keyword evidence="2" id="KW-1185">Reference proteome</keyword>
<comment type="caution">
    <text evidence="1">The sequence shown here is derived from an EMBL/GenBank/DDBJ whole genome shotgun (WGS) entry which is preliminary data.</text>
</comment>
<sequence length="425" mass="48343">MVTSIADIPSEIIEFILIELDPLDVSSFAQTSRRYRTLVYHSPDSHLWRSLYLTQPFDDPRECITPLLHPVPPESVDWKTSLQDIMRARSVADNPMLCKPTETERVLRTLLNMAQHVPPLPSPASSSVSLNLLWLAAILRSGALLSDTLWPATPTEAQLRARLHAYFGLAPRDAHRTSKVASRGYVYDMRHYKFDNDFGPYMTDGSGRVNWVHVQAIHHTLSMHLTDLAEDEEYVYAIYPMSLPYCQPIVPPDLDLSVEKDWAGVEGLWNLAFCFIDHRELLLYNNFSHASDSDPLDPAVFGDPDFREVYRVIPVNFRVVSTDPDSTGRNRGRINFVGEVRDDLTMIGHIELTPDDQVRWHWVSGEDGQAIWSCDGIQVGGVRSRFGILGAWTTVFHDQHDPMGPLWLHKVVDKSEEVPFLDEED</sequence>
<dbReference type="EMBL" id="MU275999">
    <property type="protein sequence ID" value="KAI0043955.1"/>
    <property type="molecule type" value="Genomic_DNA"/>
</dbReference>
<proteinExistence type="predicted"/>
<evidence type="ECO:0000313" key="2">
    <source>
        <dbReference type="Proteomes" id="UP000814033"/>
    </source>
</evidence>
<protein>
    <submittedName>
        <fullName evidence="1">Uncharacterized protein</fullName>
    </submittedName>
</protein>
<name>A0ACB8RIT8_9AGAM</name>
<reference evidence="1" key="1">
    <citation type="submission" date="2021-02" db="EMBL/GenBank/DDBJ databases">
        <authorList>
            <consortium name="DOE Joint Genome Institute"/>
            <person name="Ahrendt S."/>
            <person name="Looney B.P."/>
            <person name="Miyauchi S."/>
            <person name="Morin E."/>
            <person name="Drula E."/>
            <person name="Courty P.E."/>
            <person name="Chicoki N."/>
            <person name="Fauchery L."/>
            <person name="Kohler A."/>
            <person name="Kuo A."/>
            <person name="Labutti K."/>
            <person name="Pangilinan J."/>
            <person name="Lipzen A."/>
            <person name="Riley R."/>
            <person name="Andreopoulos W."/>
            <person name="He G."/>
            <person name="Johnson J."/>
            <person name="Barry K.W."/>
            <person name="Grigoriev I.V."/>
            <person name="Nagy L."/>
            <person name="Hibbett D."/>
            <person name="Henrissat B."/>
            <person name="Matheny P.B."/>
            <person name="Labbe J."/>
            <person name="Martin F."/>
        </authorList>
    </citation>
    <scope>NUCLEOTIDE SEQUENCE</scope>
    <source>
        <strain evidence="1">FP105234-sp</strain>
    </source>
</reference>